<protein>
    <recommendedName>
        <fullName evidence="2">[histone H3]-lysine(27) N-trimethyltransferase</fullName>
        <ecNumber evidence="2">2.1.1.356</ecNumber>
    </recommendedName>
</protein>
<evidence type="ECO:0000256" key="7">
    <source>
        <dbReference type="ARBA" id="ARBA00048568"/>
    </source>
</evidence>
<dbReference type="PANTHER" id="PTHR45747:SF14">
    <property type="entry name" value="HISTONE-LYSINE N-METHYLTRANSFERASE EZA1"/>
    <property type="match status" value="1"/>
</dbReference>
<dbReference type="InterPro" id="IPR001005">
    <property type="entry name" value="SANT/Myb"/>
</dbReference>
<evidence type="ECO:0000313" key="12">
    <source>
        <dbReference type="Proteomes" id="UP000006729"/>
    </source>
</evidence>
<dbReference type="ExpressionAtlas" id="A0A2K1XUC0">
    <property type="expression patterns" value="differential"/>
</dbReference>
<dbReference type="Pfam" id="PF25996">
    <property type="entry name" value="HTH_CLF_N"/>
    <property type="match status" value="1"/>
</dbReference>
<gene>
    <name evidence="11" type="ORF">POPTR_014G120100</name>
</gene>
<organism evidence="11 12">
    <name type="scientific">Populus trichocarpa</name>
    <name type="common">Western balsam poplar</name>
    <name type="synonym">Populus balsamifera subsp. trichocarpa</name>
    <dbReference type="NCBI Taxonomy" id="3694"/>
    <lineage>
        <taxon>Eukaryota</taxon>
        <taxon>Viridiplantae</taxon>
        <taxon>Streptophyta</taxon>
        <taxon>Embryophyta</taxon>
        <taxon>Tracheophyta</taxon>
        <taxon>Spermatophyta</taxon>
        <taxon>Magnoliopsida</taxon>
        <taxon>eudicotyledons</taxon>
        <taxon>Gunneridae</taxon>
        <taxon>Pentapetalae</taxon>
        <taxon>rosids</taxon>
        <taxon>fabids</taxon>
        <taxon>Malpighiales</taxon>
        <taxon>Salicaceae</taxon>
        <taxon>Saliceae</taxon>
        <taxon>Populus</taxon>
    </lineage>
</organism>
<name>A0A2K1XUC0_POPTR</name>
<dbReference type="SMART" id="SM01114">
    <property type="entry name" value="CXC"/>
    <property type="match status" value="1"/>
</dbReference>
<feature type="compositionally biased region" description="Basic and acidic residues" evidence="8">
    <location>
        <begin position="324"/>
        <end position="337"/>
    </location>
</feature>
<comment type="subcellular location">
    <subcellularLocation>
        <location evidence="1">Nucleus</location>
    </subcellularLocation>
</comment>
<evidence type="ECO:0000256" key="1">
    <source>
        <dbReference type="ARBA" id="ARBA00004123"/>
    </source>
</evidence>
<comment type="catalytic activity">
    <reaction evidence="7">
        <text>L-lysyl(27)-[histone H3] + 3 S-adenosyl-L-methionine = N(6),N(6),N(6)-trimethyl-L-lysyl(27)-[histone H3] + 3 S-adenosyl-L-homocysteine + 3 H(+)</text>
        <dbReference type="Rhea" id="RHEA:60292"/>
        <dbReference type="Rhea" id="RHEA-COMP:15535"/>
        <dbReference type="Rhea" id="RHEA-COMP:15548"/>
        <dbReference type="ChEBI" id="CHEBI:15378"/>
        <dbReference type="ChEBI" id="CHEBI:29969"/>
        <dbReference type="ChEBI" id="CHEBI:57856"/>
        <dbReference type="ChEBI" id="CHEBI:59789"/>
        <dbReference type="ChEBI" id="CHEBI:61961"/>
        <dbReference type="EC" id="2.1.1.356"/>
    </reaction>
</comment>
<dbReference type="InterPro" id="IPR046341">
    <property type="entry name" value="SET_dom_sf"/>
</dbReference>
<dbReference type="InterPro" id="IPR045318">
    <property type="entry name" value="EZH1/2-like"/>
</dbReference>
<dbReference type="AlphaFoldDB" id="A0A2K1XUC0"/>
<dbReference type="GO" id="GO:0032259">
    <property type="term" value="P:methylation"/>
    <property type="evidence" value="ECO:0007669"/>
    <property type="project" value="UniProtKB-KW"/>
</dbReference>
<keyword evidence="5" id="KW-0949">S-adenosyl-L-methionine</keyword>
<evidence type="ECO:0000259" key="10">
    <source>
        <dbReference type="PROSITE" id="PS51633"/>
    </source>
</evidence>
<dbReference type="PROSITE" id="PS50280">
    <property type="entry name" value="SET"/>
    <property type="match status" value="1"/>
</dbReference>
<dbReference type="InterPro" id="IPR001214">
    <property type="entry name" value="SET_dom"/>
</dbReference>
<evidence type="ECO:0000256" key="5">
    <source>
        <dbReference type="ARBA" id="ARBA00022691"/>
    </source>
</evidence>
<keyword evidence="4" id="KW-0808">Transferase</keyword>
<evidence type="ECO:0000256" key="8">
    <source>
        <dbReference type="SAM" id="MobiDB-lite"/>
    </source>
</evidence>
<dbReference type="FunFam" id="2.170.270.10:FF:000001">
    <property type="entry name" value="Putative histone-lysine N-methyltransferase EZH2"/>
    <property type="match status" value="1"/>
</dbReference>
<evidence type="ECO:0000256" key="2">
    <source>
        <dbReference type="ARBA" id="ARBA00012186"/>
    </source>
</evidence>
<dbReference type="Pfam" id="PF18264">
    <property type="entry name" value="preSET_CXC"/>
    <property type="match status" value="1"/>
</dbReference>
<dbReference type="Pfam" id="PF00856">
    <property type="entry name" value="SET"/>
    <property type="match status" value="1"/>
</dbReference>
<dbReference type="EMBL" id="CM009303">
    <property type="protein sequence ID" value="PNT04380.1"/>
    <property type="molecule type" value="Genomic_DNA"/>
</dbReference>
<dbReference type="InterPro" id="IPR026489">
    <property type="entry name" value="CXC_dom"/>
</dbReference>
<dbReference type="GO" id="GO:0050793">
    <property type="term" value="P:regulation of developmental process"/>
    <property type="evidence" value="ECO:0007669"/>
    <property type="project" value="UniProtKB-ARBA"/>
</dbReference>
<dbReference type="PROSITE" id="PS51576">
    <property type="entry name" value="SAM_MT43_EZ"/>
    <property type="match status" value="1"/>
</dbReference>
<proteinExistence type="predicted"/>
<feature type="domain" description="CXC" evidence="10">
    <location>
        <begin position="613"/>
        <end position="712"/>
    </location>
</feature>
<dbReference type="SMART" id="SM00717">
    <property type="entry name" value="SANT"/>
    <property type="match status" value="1"/>
</dbReference>
<dbReference type="InterPro" id="IPR025778">
    <property type="entry name" value="Hist-Lys_N-MeTrfase_plant"/>
</dbReference>
<evidence type="ECO:0000256" key="4">
    <source>
        <dbReference type="ARBA" id="ARBA00022679"/>
    </source>
</evidence>
<keyword evidence="6" id="KW-0539">Nucleus</keyword>
<keyword evidence="12" id="KW-1185">Reference proteome</keyword>
<keyword evidence="3" id="KW-0489">Methyltransferase</keyword>
<reference evidence="11 12" key="1">
    <citation type="journal article" date="2006" name="Science">
        <title>The genome of black cottonwood, Populus trichocarpa (Torr. &amp; Gray).</title>
        <authorList>
            <person name="Tuskan G.A."/>
            <person name="Difazio S."/>
            <person name="Jansson S."/>
            <person name="Bohlmann J."/>
            <person name="Grigoriev I."/>
            <person name="Hellsten U."/>
            <person name="Putnam N."/>
            <person name="Ralph S."/>
            <person name="Rombauts S."/>
            <person name="Salamov A."/>
            <person name="Schein J."/>
            <person name="Sterck L."/>
            <person name="Aerts A."/>
            <person name="Bhalerao R.R."/>
            <person name="Bhalerao R.P."/>
            <person name="Blaudez D."/>
            <person name="Boerjan W."/>
            <person name="Brun A."/>
            <person name="Brunner A."/>
            <person name="Busov V."/>
            <person name="Campbell M."/>
            <person name="Carlson J."/>
            <person name="Chalot M."/>
            <person name="Chapman J."/>
            <person name="Chen G.L."/>
            <person name="Cooper D."/>
            <person name="Coutinho P.M."/>
            <person name="Couturier J."/>
            <person name="Covert S."/>
            <person name="Cronk Q."/>
            <person name="Cunningham R."/>
            <person name="Davis J."/>
            <person name="Degroeve S."/>
            <person name="Dejardin A."/>
            <person name="Depamphilis C."/>
            <person name="Detter J."/>
            <person name="Dirks B."/>
            <person name="Dubchak I."/>
            <person name="Duplessis S."/>
            <person name="Ehlting J."/>
            <person name="Ellis B."/>
            <person name="Gendler K."/>
            <person name="Goodstein D."/>
            <person name="Gribskov M."/>
            <person name="Grimwood J."/>
            <person name="Groover A."/>
            <person name="Gunter L."/>
            <person name="Hamberger B."/>
            <person name="Heinze B."/>
            <person name="Helariutta Y."/>
            <person name="Henrissat B."/>
            <person name="Holligan D."/>
            <person name="Holt R."/>
            <person name="Huang W."/>
            <person name="Islam-Faridi N."/>
            <person name="Jones S."/>
            <person name="Jones-Rhoades M."/>
            <person name="Jorgensen R."/>
            <person name="Joshi C."/>
            <person name="Kangasjarvi J."/>
            <person name="Karlsson J."/>
            <person name="Kelleher C."/>
            <person name="Kirkpatrick R."/>
            <person name="Kirst M."/>
            <person name="Kohler A."/>
            <person name="Kalluri U."/>
            <person name="Larimer F."/>
            <person name="Leebens-Mack J."/>
            <person name="Leple J.C."/>
            <person name="Locascio P."/>
            <person name="Lou Y."/>
            <person name="Lucas S."/>
            <person name="Martin F."/>
            <person name="Montanini B."/>
            <person name="Napoli C."/>
            <person name="Nelson D.R."/>
            <person name="Nelson C."/>
            <person name="Nieminen K."/>
            <person name="Nilsson O."/>
            <person name="Pereda V."/>
            <person name="Peter G."/>
            <person name="Philippe R."/>
            <person name="Pilate G."/>
            <person name="Poliakov A."/>
            <person name="Razumovskaya J."/>
            <person name="Richardson P."/>
            <person name="Rinaldi C."/>
            <person name="Ritland K."/>
            <person name="Rouze P."/>
            <person name="Ryaboy D."/>
            <person name="Schmutz J."/>
            <person name="Schrader J."/>
            <person name="Segerman B."/>
            <person name="Shin H."/>
            <person name="Siddiqui A."/>
            <person name="Sterky F."/>
            <person name="Terry A."/>
            <person name="Tsai C.J."/>
            <person name="Uberbacher E."/>
            <person name="Unneberg P."/>
            <person name="Vahala J."/>
            <person name="Wall K."/>
            <person name="Wessler S."/>
            <person name="Yang G."/>
            <person name="Yin T."/>
            <person name="Douglas C."/>
            <person name="Marra M."/>
            <person name="Sandberg G."/>
            <person name="Van de Peer Y."/>
            <person name="Rokhsar D."/>
        </authorList>
    </citation>
    <scope>NUCLEOTIDE SEQUENCE [LARGE SCALE GENOMIC DNA]</scope>
    <source>
        <strain evidence="12">cv. Nisqually</strain>
    </source>
</reference>
<dbReference type="InterPro" id="IPR041355">
    <property type="entry name" value="Pre-SET_CXC"/>
</dbReference>
<feature type="region of interest" description="Disordered" evidence="8">
    <location>
        <begin position="317"/>
        <end position="347"/>
    </location>
</feature>
<dbReference type="EC" id="2.1.1.356" evidence="2"/>
<dbReference type="GO" id="GO:0031519">
    <property type="term" value="C:PcG protein complex"/>
    <property type="evidence" value="ECO:0007669"/>
    <property type="project" value="InterPro"/>
</dbReference>
<dbReference type="InterPro" id="IPR033467">
    <property type="entry name" value="Tesmin/TSO1-like_CXC"/>
</dbReference>
<dbReference type="PANTHER" id="PTHR45747">
    <property type="entry name" value="HISTONE-LYSINE N-METHYLTRANSFERASE E(Z)"/>
    <property type="match status" value="1"/>
</dbReference>
<dbReference type="SMART" id="SM00317">
    <property type="entry name" value="SET"/>
    <property type="match status" value="1"/>
</dbReference>
<feature type="domain" description="SET" evidence="9">
    <location>
        <begin position="726"/>
        <end position="841"/>
    </location>
</feature>
<feature type="region of interest" description="Disordered" evidence="8">
    <location>
        <begin position="1"/>
        <end position="26"/>
    </location>
</feature>
<dbReference type="CDD" id="cd10519">
    <property type="entry name" value="SET_EZH"/>
    <property type="match status" value="1"/>
</dbReference>
<dbReference type="GO" id="GO:0140951">
    <property type="term" value="F:histone H3K27 trimethyltransferase activity"/>
    <property type="evidence" value="ECO:0007669"/>
    <property type="project" value="UniProtKB-EC"/>
</dbReference>
<evidence type="ECO:0000313" key="11">
    <source>
        <dbReference type="EMBL" id="PNT04380.1"/>
    </source>
</evidence>
<evidence type="ECO:0000256" key="3">
    <source>
        <dbReference type="ARBA" id="ARBA00022603"/>
    </source>
</evidence>
<sequence length="886" mass="99647">MVSKSSDSASKFRKSDGEPSNNGIGNLTYKMNQLKKQIQAERVVSIKDKVERNRRKLVADVSQLRLATSRTFVGQNGVSKMISLRIGAPLCKYGGFAQGSGDRDLINGHEVAVSTSTKLPFVEKIPPYTTWIFLDKNQRMAEDQSVVGRRRIYYDRHGSEALICSDSEEDIEPEEEKHEFSEGEDRFLWMVFQELGLAEEVLNIVSQFIGVGTSEIQERCRMLAEKYSNDQNVKDSIDSVSERGISLEKSLSAALDSFDNLFCRRCLLFDCRLHGCSQTLINPSEKQSCWSEYEDDRKPCSDQCSLQLRVLKDLPEGSVNSPLHRTETATSAEEKKTAAASDAEEPSSVDLMIDERHISEKEINVISEAVGNLEPASGALNLDISAMVIHNQEYMRKRKVSQCTDIASDDSSKFPEDTQDFSKKQKRLLHLDVAAEDISSPDCGSTAKKATDQIEFQMTTKKTTNVSFEIASSGTEENIGDGSKDVFEVPEPKRSSSVERQVEGVLKKSEWKPIEKELYLKGVEIFGKNSCLIARNLLSGLKTCIEVSSYMRESGAMMPHRSVAPRSFLEDSGKIDIDYAEQDMPTRSRLLRRRGRARKLKYSWKSAGHPSFWKRIADCKNQSCKQYTPCGCQSMCGKQCPCLHNGTCCEKYCGCSKSCKNRFRGCHCAKSQCRSRQCPCFAAGRECDPDICRNCWVSCGDGSLGEPPKRGDGQCGNMRLLLRQQQRILLAKSDVAGWGAFLKKPVNKNDYLGEYTGELISHREADKRGKIYDRANSSFLFDLNDQFVLDAYRKGDKLKFANHSSNPNCYAKVMLVVGDHRVGIFANERIEASEELFYDYRYGPDQTPAWARKPEGSKRDDSTVSQGVCERLGDSRMMNFFQFPLN</sequence>
<dbReference type="PROSITE" id="PS51633">
    <property type="entry name" value="CXC"/>
    <property type="match status" value="1"/>
</dbReference>
<dbReference type="SUPFAM" id="SSF82199">
    <property type="entry name" value="SET domain"/>
    <property type="match status" value="1"/>
</dbReference>
<dbReference type="Gene3D" id="2.170.270.10">
    <property type="entry name" value="SET domain"/>
    <property type="match status" value="1"/>
</dbReference>
<dbReference type="Proteomes" id="UP000006729">
    <property type="component" value="Chromosome 14"/>
</dbReference>
<evidence type="ECO:0000259" key="9">
    <source>
        <dbReference type="PROSITE" id="PS50280"/>
    </source>
</evidence>
<evidence type="ECO:0000256" key="6">
    <source>
        <dbReference type="ARBA" id="ARBA00023242"/>
    </source>
</evidence>
<accession>A0A2K1XUC0</accession>
<dbReference type="InterPro" id="IPR058609">
    <property type="entry name" value="HTH_CLF-like"/>
</dbReference>